<evidence type="ECO:0000256" key="1">
    <source>
        <dbReference type="ARBA" id="ARBA00022737"/>
    </source>
</evidence>
<dbReference type="Pfam" id="PF00515">
    <property type="entry name" value="TPR_1"/>
    <property type="match status" value="1"/>
</dbReference>
<gene>
    <name evidence="5" type="ordered locus">Mevan_0047</name>
</gene>
<dbReference type="STRING" id="406327.Mevan_0047"/>
<dbReference type="InterPro" id="IPR019734">
    <property type="entry name" value="TPR_rpt"/>
</dbReference>
<evidence type="ECO:0000313" key="6">
    <source>
        <dbReference type="Proteomes" id="UP000001107"/>
    </source>
</evidence>
<dbReference type="PANTHER" id="PTHR44858">
    <property type="entry name" value="TETRATRICOPEPTIDE REPEAT PROTEIN 6"/>
    <property type="match status" value="1"/>
</dbReference>
<dbReference type="Pfam" id="PF13432">
    <property type="entry name" value="TPR_16"/>
    <property type="match status" value="1"/>
</dbReference>
<evidence type="ECO:0000313" key="5">
    <source>
        <dbReference type="EMBL" id="ABR53962.1"/>
    </source>
</evidence>
<accession>A6UN90</accession>
<keyword evidence="4" id="KW-0175">Coiled coil</keyword>
<dbReference type="SUPFAM" id="SSF48452">
    <property type="entry name" value="TPR-like"/>
    <property type="match status" value="1"/>
</dbReference>
<dbReference type="PANTHER" id="PTHR44858:SF1">
    <property type="entry name" value="UDP-N-ACETYLGLUCOSAMINE--PEPTIDE N-ACETYLGLUCOSAMINYLTRANSFERASE SPINDLY-RELATED"/>
    <property type="match status" value="1"/>
</dbReference>
<feature type="repeat" description="TPR" evidence="3">
    <location>
        <begin position="136"/>
        <end position="169"/>
    </location>
</feature>
<dbReference type="InterPro" id="IPR011990">
    <property type="entry name" value="TPR-like_helical_dom_sf"/>
</dbReference>
<feature type="repeat" description="TPR" evidence="3">
    <location>
        <begin position="413"/>
        <end position="446"/>
    </location>
</feature>
<feature type="repeat" description="TPR" evidence="3">
    <location>
        <begin position="379"/>
        <end position="412"/>
    </location>
</feature>
<proteinExistence type="predicted"/>
<reference evidence="5" key="1">
    <citation type="submission" date="2007-06" db="EMBL/GenBank/DDBJ databases">
        <title>Complete sequence of Methanococcus vannielii SB.</title>
        <authorList>
            <consortium name="US DOE Joint Genome Institute"/>
            <person name="Copeland A."/>
            <person name="Lucas S."/>
            <person name="Lapidus A."/>
            <person name="Barry K."/>
            <person name="Glavina del Rio T."/>
            <person name="Dalin E."/>
            <person name="Tice H."/>
            <person name="Pitluck S."/>
            <person name="Chain P."/>
            <person name="Malfatti S."/>
            <person name="Shin M."/>
            <person name="Vergez L."/>
            <person name="Schmutz J."/>
            <person name="Larimer F."/>
            <person name="Land M."/>
            <person name="Hauser L."/>
            <person name="Kyrpides N."/>
            <person name="Anderson I."/>
            <person name="Sieprawska-Lupa M."/>
            <person name="Whitman W.B."/>
            <person name="Richardson P."/>
        </authorList>
    </citation>
    <scope>NUCLEOTIDE SEQUENCE [LARGE SCALE GENOMIC DNA]</scope>
    <source>
        <strain evidence="5">SB</strain>
    </source>
</reference>
<dbReference type="GeneID" id="5325503"/>
<dbReference type="PROSITE" id="PS50005">
    <property type="entry name" value="TPR"/>
    <property type="match status" value="3"/>
</dbReference>
<dbReference type="SMART" id="SM00028">
    <property type="entry name" value="TPR"/>
    <property type="match status" value="5"/>
</dbReference>
<dbReference type="AlphaFoldDB" id="A6UN90"/>
<dbReference type="InterPro" id="IPR050498">
    <property type="entry name" value="Ycf3"/>
</dbReference>
<feature type="coiled-coil region" evidence="4">
    <location>
        <begin position="237"/>
        <end position="264"/>
    </location>
</feature>
<keyword evidence="1" id="KW-0677">Repeat</keyword>
<dbReference type="PROSITE" id="PS50293">
    <property type="entry name" value="TPR_REGION"/>
    <property type="match status" value="2"/>
</dbReference>
<evidence type="ECO:0000256" key="4">
    <source>
        <dbReference type="SAM" id="Coils"/>
    </source>
</evidence>
<protein>
    <submittedName>
        <fullName evidence="5">Tetratricopeptide TPR_2 repeat protein</fullName>
    </submittedName>
</protein>
<sequence>MADYNNAVVYHDNNGIEYAIQLKKTLEKGFQRDCFLINFDNPNSNLNPTYALKTSKYVIFLFNSMFPNEKIISESKVSFEMEKCVISMNLADKSIDNEFNVFQLEFNDNYTLSKNIELELEKINDFEKRSADYIEANSHFHIGSIFFNFKKYDEALKNYKKAVKIMPDFLDAINNVNILSNIKLSKIGENNVKEEFKIINYRETKIEELIPDIFESVDENFESFDGIKIEENSILISDDLFNNVESSDNKYNNLENNLSKIENDSYVPIESIEVSNLEKFQVDLDLEKKVTEEIKNDVESFEYLPKNNTKEENPTINKEIIENVSLISDVTLKNLKDYEENNNKGLKFFESANSYYESGEFEKAEEEYINAIQNDFENSELHNNYGCLLEQFERFEEAENEFKKAILLDKNNSKAQNNIATLFARLDNYAKAEEHYKKAIEINPCYWEAIYNLGAMYATIKRYDEAIIQVKSIIKIFRSEGNIKFVLELKKLVKHLKKLKIQNYNK</sequence>
<dbReference type="RefSeq" id="WP_011971866.1">
    <property type="nucleotide sequence ID" value="NC_009634.1"/>
</dbReference>
<dbReference type="eggNOG" id="arCOG06650">
    <property type="taxonomic scope" value="Archaea"/>
</dbReference>
<evidence type="ECO:0000256" key="3">
    <source>
        <dbReference type="PROSITE-ProRule" id="PRU00339"/>
    </source>
</evidence>
<evidence type="ECO:0000256" key="2">
    <source>
        <dbReference type="ARBA" id="ARBA00022803"/>
    </source>
</evidence>
<dbReference type="HOGENOM" id="CLU_502161_0_0_2"/>
<keyword evidence="2 3" id="KW-0802">TPR repeat</keyword>
<dbReference type="Proteomes" id="UP000001107">
    <property type="component" value="Chromosome"/>
</dbReference>
<dbReference type="Gene3D" id="1.25.40.10">
    <property type="entry name" value="Tetratricopeptide repeat domain"/>
    <property type="match status" value="3"/>
</dbReference>
<dbReference type="EMBL" id="CP000742">
    <property type="protein sequence ID" value="ABR53962.1"/>
    <property type="molecule type" value="Genomic_DNA"/>
</dbReference>
<keyword evidence="6" id="KW-1185">Reference proteome</keyword>
<name>A6UN90_METVS</name>
<dbReference type="OrthoDB" id="115601at2157"/>
<dbReference type="KEGG" id="mvn:Mevan_0047"/>
<dbReference type="Pfam" id="PF13181">
    <property type="entry name" value="TPR_8"/>
    <property type="match status" value="1"/>
</dbReference>
<organism evidence="5 6">
    <name type="scientific">Methanococcus vannielii (strain ATCC 35089 / DSM 1224 / JCM 13029 / OCM 148 / SB)</name>
    <dbReference type="NCBI Taxonomy" id="406327"/>
    <lineage>
        <taxon>Archaea</taxon>
        <taxon>Methanobacteriati</taxon>
        <taxon>Methanobacteriota</taxon>
        <taxon>Methanomada group</taxon>
        <taxon>Methanococci</taxon>
        <taxon>Methanococcales</taxon>
        <taxon>Methanococcaceae</taxon>
        <taxon>Methanococcus</taxon>
    </lineage>
</organism>